<evidence type="ECO:0000256" key="6">
    <source>
        <dbReference type="ARBA" id="ARBA00023136"/>
    </source>
</evidence>
<keyword evidence="5 9" id="KW-1133">Transmembrane helix</keyword>
<evidence type="ECO:0000256" key="5">
    <source>
        <dbReference type="ARBA" id="ARBA00022989"/>
    </source>
</evidence>
<dbReference type="SMART" id="SM00112">
    <property type="entry name" value="CA"/>
    <property type="match status" value="5"/>
</dbReference>
<evidence type="ECO:0000256" key="4">
    <source>
        <dbReference type="ARBA" id="ARBA00022837"/>
    </source>
</evidence>
<dbReference type="PANTHER" id="PTHR24028:SF146">
    <property type="entry name" value="CADHERIN 96CB, ISOFORM D-RELATED"/>
    <property type="match status" value="1"/>
</dbReference>
<dbReference type="InterPro" id="IPR002126">
    <property type="entry name" value="Cadherin-like_dom"/>
</dbReference>
<feature type="domain" description="Cadherin" evidence="10">
    <location>
        <begin position="27"/>
        <end position="164"/>
    </location>
</feature>
<dbReference type="GO" id="GO:0005886">
    <property type="term" value="C:plasma membrane"/>
    <property type="evidence" value="ECO:0007669"/>
    <property type="project" value="InterPro"/>
</dbReference>
<dbReference type="PROSITE" id="PS00232">
    <property type="entry name" value="CADHERIN_1"/>
    <property type="match status" value="3"/>
</dbReference>
<feature type="domain" description="Cadherin" evidence="10">
    <location>
        <begin position="194"/>
        <end position="318"/>
    </location>
</feature>
<evidence type="ECO:0000259" key="10">
    <source>
        <dbReference type="PROSITE" id="PS50268"/>
    </source>
</evidence>
<dbReference type="InterPro" id="IPR050174">
    <property type="entry name" value="Protocadherin/Cadherin-CA"/>
</dbReference>
<dbReference type="PROSITE" id="PS50268">
    <property type="entry name" value="CADHERIN_2"/>
    <property type="match status" value="7"/>
</dbReference>
<feature type="domain" description="Cadherin" evidence="10">
    <location>
        <begin position="485"/>
        <end position="635"/>
    </location>
</feature>
<reference evidence="11" key="1">
    <citation type="submission" date="2022-06" db="EMBL/GenBank/DDBJ databases">
        <authorList>
            <person name="Berger JAMES D."/>
            <person name="Berger JAMES D."/>
        </authorList>
    </citation>
    <scope>NUCLEOTIDE SEQUENCE [LARGE SCALE GENOMIC DNA]</scope>
</reference>
<comment type="subcellular location">
    <subcellularLocation>
        <location evidence="1">Membrane</location>
        <topology evidence="1">Single-pass membrane protein</topology>
    </subcellularLocation>
</comment>
<dbReference type="PANTHER" id="PTHR24028">
    <property type="entry name" value="CADHERIN-87A"/>
    <property type="match status" value="1"/>
</dbReference>
<dbReference type="GO" id="GO:0005509">
    <property type="term" value="F:calcium ion binding"/>
    <property type="evidence" value="ECO:0007669"/>
    <property type="project" value="UniProtKB-UniRule"/>
</dbReference>
<dbReference type="InterPro" id="IPR015919">
    <property type="entry name" value="Cadherin-like_sf"/>
</dbReference>
<keyword evidence="2 9" id="KW-0812">Transmembrane</keyword>
<dbReference type="Pfam" id="PF00028">
    <property type="entry name" value="Cadherin"/>
    <property type="match status" value="1"/>
</dbReference>
<evidence type="ECO:0000313" key="11">
    <source>
        <dbReference type="Proteomes" id="UP000050792"/>
    </source>
</evidence>
<sequence length="1402" mass="162451">MQSSIFLLFYLFFIFIIITYIETMNHSIKQITFYIKEHPNMNTFIGNIFQSNQLINNNHNNIIRSIRLETINLKWSKCFRIDHLTGNLYTTMEAKSLLDNEKICIKNKNSKIIINNQLNNNNNSNNNNIIIHYCSIDLLITINNRLLISIIIQIEDINDNSPIFLNDNNNNNTEIIYINETVIPEYTKIPLKPAYDPDFGGYNKLYYYLTPIINTKQNVQSFNDSININNPFRLDVNHHGDNDNDDVIRNLNELHNSKNLNLILIQSLDYEIQTEYQYNLTVCDNSLKQFNIQLIIIHCTWKLLQIYVNNINDELPWFQQTNYSIIIKETFLIHNEILKVKAIDNDSIPYNRIYYRIIPNHDIMIFNNNDNNNNNNLFYIDSNTGIIKLGKSIKKPGIYRFLVEAIDIDNIYNNNNNNDYLLSSTSTLVNYPYNKNHSYIHRQNIAHVHIQIIDVNNHAPSIQLQQTQDTLIYYLNNNIQYTINNSQLIILKISESLSMNTPIAYFKITDEDELQNANITCHLIRSNYNDPFIYTYNNDPDPIYNELDQFQLLFVNRISDNTIINKLILTQKLDAENLSKNLLINNKIQLKYSLNSIAGYYGFLISCHDYGIPQLTTSIPIMIMIIDIDEYYSNIQLINTSLCITWQLKYSINHSYIYDIIIQENIPIHSHILTLYAIDKDITSKLQFIQQDKTKLSIPFIIDQYNGMISTTDIIDYEYNHNYQMYISIYDINHSEQSLVTTILINIMIEDLNDNSPEFIISSVNDVQFDGDSILEPITTTTITTNNNNMNGLRIIELEEEIIHTQPIGNVKALDRDTGKNAEIIYFIAEISYQIDNTHNDIVYSAINRTKEIKPMLNTSKLLIDSDGAIWCEGKIDRELTPIIDLVIGAHDLGEPKLTSYTKIRILIKDINDNNPEWQFPTKNDFLVSIPKSLSVGKVVTRIRATDKDELLKNGYVTYYIFTPNHNITQKSQFDFISHNIITQFFTLDFNTGELTVKHSLIRLPDGFLDIWLKAEDNGKVPRYSIAKLVLYLTTPTSTNTNNNNFLNLDSPQKLMMYYEENKNTKDITSQIHSMGNLHEILPIKMNLNSNGVYFTETPGYRKNFRTLSLLISGSIVGIIVIIIFLILFVICFKYNSHNPNPNNVKCDSITPINTMECSNNLPMKLFNNNYHKDNTYQHCKDFNINGETPTTSNVNLMNHTNYEQIKYNNNQIEKKLETHEDLNEMNRSSVTSLSVDDTTIQTYIPMNLMTNCNELHYSPITSVIDLSDKIPIRLLHVSNDTFAVPLCMTHDIPTTNNVNNYYHNHHNTTYTTTTTEHDNNNNNNELTTHPLTIVATVVSTDNIKQGLLPILTEETNNNVVDMTNNKLYDSDTFIKLENLTHSEGYYTTYTPCLFTTTENAS</sequence>
<dbReference type="SUPFAM" id="SSF49313">
    <property type="entry name" value="Cadherin-like"/>
    <property type="match status" value="5"/>
</dbReference>
<dbReference type="Proteomes" id="UP000050792">
    <property type="component" value="Unassembled WGS sequence"/>
</dbReference>
<dbReference type="PRINTS" id="PR00205">
    <property type="entry name" value="CADHERIN"/>
</dbReference>
<dbReference type="Gene3D" id="2.60.40.60">
    <property type="entry name" value="Cadherins"/>
    <property type="match status" value="7"/>
</dbReference>
<feature type="domain" description="Cadherin" evidence="10">
    <location>
        <begin position="790"/>
        <end position="918"/>
    </location>
</feature>
<proteinExistence type="predicted"/>
<dbReference type="CDD" id="cd11304">
    <property type="entry name" value="Cadherin_repeat"/>
    <property type="match status" value="5"/>
</dbReference>
<keyword evidence="3" id="KW-0677">Repeat</keyword>
<evidence type="ECO:0000256" key="2">
    <source>
        <dbReference type="ARBA" id="ARBA00022692"/>
    </source>
</evidence>
<evidence type="ECO:0000256" key="1">
    <source>
        <dbReference type="ARBA" id="ARBA00004167"/>
    </source>
</evidence>
<evidence type="ECO:0000313" key="12">
    <source>
        <dbReference type="WBParaSite" id="SRDH1_47410.1"/>
    </source>
</evidence>
<evidence type="ECO:0000256" key="9">
    <source>
        <dbReference type="SAM" id="Phobius"/>
    </source>
</evidence>
<keyword evidence="6 9" id="KW-0472">Membrane</keyword>
<evidence type="ECO:0000256" key="7">
    <source>
        <dbReference type="ARBA" id="ARBA00023180"/>
    </source>
</evidence>
<keyword evidence="7" id="KW-0325">Glycoprotein</keyword>
<dbReference type="GO" id="GO:0007156">
    <property type="term" value="P:homophilic cell adhesion via plasma membrane adhesion molecules"/>
    <property type="evidence" value="ECO:0007669"/>
    <property type="project" value="InterPro"/>
</dbReference>
<accession>A0AA85FDV6</accession>
<feature type="transmembrane region" description="Helical" evidence="9">
    <location>
        <begin position="1108"/>
        <end position="1131"/>
    </location>
</feature>
<organism evidence="11 12">
    <name type="scientific">Schistosoma rodhaini</name>
    <dbReference type="NCBI Taxonomy" id="6188"/>
    <lineage>
        <taxon>Eukaryota</taxon>
        <taxon>Metazoa</taxon>
        <taxon>Spiralia</taxon>
        <taxon>Lophotrochozoa</taxon>
        <taxon>Platyhelminthes</taxon>
        <taxon>Trematoda</taxon>
        <taxon>Digenea</taxon>
        <taxon>Strigeidida</taxon>
        <taxon>Schistosomatoidea</taxon>
        <taxon>Schistosomatidae</taxon>
        <taxon>Schistosoma</taxon>
    </lineage>
</organism>
<name>A0AA85FDV6_9TREM</name>
<keyword evidence="4 8" id="KW-0106">Calcium</keyword>
<evidence type="ECO:0000256" key="8">
    <source>
        <dbReference type="PROSITE-ProRule" id="PRU00043"/>
    </source>
</evidence>
<reference evidence="12" key="2">
    <citation type="submission" date="2023-11" db="UniProtKB">
        <authorList>
            <consortium name="WormBaseParasite"/>
        </authorList>
    </citation>
    <scope>IDENTIFICATION</scope>
</reference>
<feature type="domain" description="Cadherin" evidence="10">
    <location>
        <begin position="654"/>
        <end position="759"/>
    </location>
</feature>
<evidence type="ECO:0000256" key="3">
    <source>
        <dbReference type="ARBA" id="ARBA00022737"/>
    </source>
</evidence>
<feature type="domain" description="Cadherin" evidence="10">
    <location>
        <begin position="319"/>
        <end position="462"/>
    </location>
</feature>
<dbReference type="WBParaSite" id="SRDH1_47410.1">
    <property type="protein sequence ID" value="SRDH1_47410.1"/>
    <property type="gene ID" value="SRDH1_47410"/>
</dbReference>
<feature type="domain" description="Cadherin" evidence="10">
    <location>
        <begin position="922"/>
        <end position="1054"/>
    </location>
</feature>
<dbReference type="InterPro" id="IPR020894">
    <property type="entry name" value="Cadherin_CS"/>
</dbReference>
<protein>
    <recommendedName>
        <fullName evidence="10">Cadherin domain-containing protein</fullName>
    </recommendedName>
</protein>
<feature type="transmembrane region" description="Helical" evidence="9">
    <location>
        <begin position="6"/>
        <end position="23"/>
    </location>
</feature>
<keyword evidence="11" id="KW-1185">Reference proteome</keyword>